<feature type="domain" description="NADH:ubiquinone oxidoreductase intermediate-associated protein 30" evidence="2">
    <location>
        <begin position="28"/>
        <end position="158"/>
    </location>
</feature>
<sequence>MRFIFALCLFATATQADPVMIDDFTGTAKPWRFFTDQVMGGVSTGQARITDGALHLTGDVSTANNGGFVQARLEGLALPEDATGLTITARGDGQVYYIHLRTTGTRLPWQYYQAAFTAPRDWADITLPLAAFRPSGSLLRATPRAQDIRSVALVAYGRDHAADVRLSRIVAEVP</sequence>
<dbReference type="EMBL" id="JAHRWL010000001">
    <property type="protein sequence ID" value="MBV2358719.1"/>
    <property type="molecule type" value="Genomic_DNA"/>
</dbReference>
<dbReference type="Pfam" id="PF08547">
    <property type="entry name" value="CIA30"/>
    <property type="match status" value="1"/>
</dbReference>
<dbReference type="PANTHER" id="PTHR13194:SF19">
    <property type="entry name" value="NAD(P)-BINDING ROSSMANN-FOLD SUPERFAMILY PROTEIN"/>
    <property type="match status" value="1"/>
</dbReference>
<gene>
    <name evidence="3" type="ORF">KUH32_02955</name>
</gene>
<keyword evidence="1" id="KW-0732">Signal</keyword>
<evidence type="ECO:0000256" key="1">
    <source>
        <dbReference type="SAM" id="SignalP"/>
    </source>
</evidence>
<organism evidence="3 4">
    <name type="scientific">Thalassococcus arenae</name>
    <dbReference type="NCBI Taxonomy" id="2851652"/>
    <lineage>
        <taxon>Bacteria</taxon>
        <taxon>Pseudomonadati</taxon>
        <taxon>Pseudomonadota</taxon>
        <taxon>Alphaproteobacteria</taxon>
        <taxon>Rhodobacterales</taxon>
        <taxon>Roseobacteraceae</taxon>
        <taxon>Thalassococcus</taxon>
    </lineage>
</organism>
<evidence type="ECO:0000313" key="4">
    <source>
        <dbReference type="Proteomes" id="UP001166293"/>
    </source>
</evidence>
<dbReference type="InterPro" id="IPR013857">
    <property type="entry name" value="NADH-UbQ_OxRdtase-assoc_prot30"/>
</dbReference>
<evidence type="ECO:0000313" key="3">
    <source>
        <dbReference type="EMBL" id="MBV2358719.1"/>
    </source>
</evidence>
<dbReference type="Proteomes" id="UP001166293">
    <property type="component" value="Unassembled WGS sequence"/>
</dbReference>
<protein>
    <submittedName>
        <fullName evidence="3">CIA30 family protein</fullName>
    </submittedName>
</protein>
<keyword evidence="4" id="KW-1185">Reference proteome</keyword>
<dbReference type="InterPro" id="IPR039131">
    <property type="entry name" value="NDUFAF1"/>
</dbReference>
<accession>A0ABS6N536</accession>
<proteinExistence type="predicted"/>
<comment type="caution">
    <text evidence="3">The sequence shown here is derived from an EMBL/GenBank/DDBJ whole genome shotgun (WGS) entry which is preliminary data.</text>
</comment>
<name>A0ABS6N536_9RHOB</name>
<evidence type="ECO:0000259" key="2">
    <source>
        <dbReference type="Pfam" id="PF08547"/>
    </source>
</evidence>
<dbReference type="PANTHER" id="PTHR13194">
    <property type="entry name" value="COMPLEX I INTERMEDIATE-ASSOCIATED PROTEIN 30"/>
    <property type="match status" value="1"/>
</dbReference>
<feature type="chain" id="PRO_5046150768" evidence="1">
    <location>
        <begin position="17"/>
        <end position="174"/>
    </location>
</feature>
<feature type="signal peptide" evidence="1">
    <location>
        <begin position="1"/>
        <end position="16"/>
    </location>
</feature>
<dbReference type="RefSeq" id="WP_217776571.1">
    <property type="nucleotide sequence ID" value="NZ_JAHRWL010000001.1"/>
</dbReference>
<reference evidence="3" key="1">
    <citation type="submission" date="2021-06" db="EMBL/GenBank/DDBJ databases">
        <title>Thalassococcus sp. CAU 1522 isolated from sea sand, Republic of Korea.</title>
        <authorList>
            <person name="Kim W."/>
        </authorList>
    </citation>
    <scope>NUCLEOTIDE SEQUENCE</scope>
    <source>
        <strain evidence="3">CAU 1522</strain>
    </source>
</reference>